<organism evidence="1 2">
    <name type="scientific">Candidatus Woesebacteria bacterium RBG_16_34_12</name>
    <dbReference type="NCBI Taxonomy" id="1802480"/>
    <lineage>
        <taxon>Bacteria</taxon>
        <taxon>Candidatus Woeseibacteriota</taxon>
    </lineage>
</organism>
<dbReference type="AlphaFoldDB" id="A0A1F7XAD2"/>
<dbReference type="PANTHER" id="PTHR15394">
    <property type="entry name" value="SERINE HYDROLASE RBBP9"/>
    <property type="match status" value="1"/>
</dbReference>
<dbReference type="PANTHER" id="PTHR15394:SF3">
    <property type="entry name" value="SERINE HYDROLASE RBBP9"/>
    <property type="match status" value="1"/>
</dbReference>
<dbReference type="InterPro" id="IPR029058">
    <property type="entry name" value="AB_hydrolase_fold"/>
</dbReference>
<evidence type="ECO:0000313" key="2">
    <source>
        <dbReference type="Proteomes" id="UP000177053"/>
    </source>
</evidence>
<name>A0A1F7XAD2_9BACT</name>
<comment type="caution">
    <text evidence="1">The sequence shown here is derived from an EMBL/GenBank/DDBJ whole genome shotgun (WGS) entry which is preliminary data.</text>
</comment>
<dbReference type="GO" id="GO:0016787">
    <property type="term" value="F:hydrolase activity"/>
    <property type="evidence" value="ECO:0007669"/>
    <property type="project" value="InterPro"/>
</dbReference>
<dbReference type="InterPro" id="IPR010662">
    <property type="entry name" value="RBBP9/YdeN"/>
</dbReference>
<protein>
    <recommendedName>
        <fullName evidence="3">Serine hydrolase family protein</fullName>
    </recommendedName>
</protein>
<dbReference type="SUPFAM" id="SSF53474">
    <property type="entry name" value="alpha/beta-Hydrolases"/>
    <property type="match status" value="1"/>
</dbReference>
<sequence length="188" mass="21766">MKRVVIVHCWEGYPKYCWYPQTKRELEKKGFSVEIPEMPETKNPNLNKWLPKLKKTIKNPDENLYLVGHSLGCITIMRYLESLKDDERVSGVVFVAGFTDDLGYKELTNFFTQAIDFERIKKKSNTFYAINSDNDPYVSIKYGKELEEKLGARLIIKHKMGHFSGPIDDEKSCKSLPYVTQSILKMAG</sequence>
<dbReference type="Gene3D" id="3.40.50.1820">
    <property type="entry name" value="alpha/beta hydrolase"/>
    <property type="match status" value="1"/>
</dbReference>
<proteinExistence type="predicted"/>
<evidence type="ECO:0008006" key="3">
    <source>
        <dbReference type="Google" id="ProtNLM"/>
    </source>
</evidence>
<gene>
    <name evidence="1" type="ORF">A2Z22_01675</name>
</gene>
<evidence type="ECO:0000313" key="1">
    <source>
        <dbReference type="EMBL" id="OGM11923.1"/>
    </source>
</evidence>
<dbReference type="Pfam" id="PF06821">
    <property type="entry name" value="Ser_hydrolase"/>
    <property type="match status" value="1"/>
</dbReference>
<dbReference type="EMBL" id="MGFS01000007">
    <property type="protein sequence ID" value="OGM11923.1"/>
    <property type="molecule type" value="Genomic_DNA"/>
</dbReference>
<reference evidence="1 2" key="1">
    <citation type="journal article" date="2016" name="Nat. Commun.">
        <title>Thousands of microbial genomes shed light on interconnected biogeochemical processes in an aquifer system.</title>
        <authorList>
            <person name="Anantharaman K."/>
            <person name="Brown C.T."/>
            <person name="Hug L.A."/>
            <person name="Sharon I."/>
            <person name="Castelle C.J."/>
            <person name="Probst A.J."/>
            <person name="Thomas B.C."/>
            <person name="Singh A."/>
            <person name="Wilkins M.J."/>
            <person name="Karaoz U."/>
            <person name="Brodie E.L."/>
            <person name="Williams K.H."/>
            <person name="Hubbard S.S."/>
            <person name="Banfield J.F."/>
        </authorList>
    </citation>
    <scope>NUCLEOTIDE SEQUENCE [LARGE SCALE GENOMIC DNA]</scope>
</reference>
<dbReference type="Proteomes" id="UP000177053">
    <property type="component" value="Unassembled WGS sequence"/>
</dbReference>
<accession>A0A1F7XAD2</accession>